<dbReference type="EMBL" id="CAACVS010000067">
    <property type="protein sequence ID" value="VEU35719.1"/>
    <property type="molecule type" value="Genomic_DNA"/>
</dbReference>
<protein>
    <recommendedName>
        <fullName evidence="12">Aquaporin</fullName>
    </recommendedName>
</protein>
<dbReference type="GO" id="GO:0005886">
    <property type="term" value="C:plasma membrane"/>
    <property type="evidence" value="ECO:0007669"/>
    <property type="project" value="UniProtKB-SubCell"/>
</dbReference>
<feature type="transmembrane region" description="Helical" evidence="9">
    <location>
        <begin position="12"/>
        <end position="31"/>
    </location>
</feature>
<gene>
    <name evidence="10" type="ORF">PSNMU_V1.4_AUG-EV-PASAV3_0024650</name>
</gene>
<evidence type="ECO:0000256" key="3">
    <source>
        <dbReference type="ARBA" id="ARBA00022448"/>
    </source>
</evidence>
<organism evidence="10 11">
    <name type="scientific">Pseudo-nitzschia multistriata</name>
    <dbReference type="NCBI Taxonomy" id="183589"/>
    <lineage>
        <taxon>Eukaryota</taxon>
        <taxon>Sar</taxon>
        <taxon>Stramenopiles</taxon>
        <taxon>Ochrophyta</taxon>
        <taxon>Bacillariophyta</taxon>
        <taxon>Bacillariophyceae</taxon>
        <taxon>Bacillariophycidae</taxon>
        <taxon>Bacillariales</taxon>
        <taxon>Bacillariaceae</taxon>
        <taxon>Pseudo-nitzschia</taxon>
    </lineage>
</organism>
<dbReference type="NCBIfam" id="TIGR00861">
    <property type="entry name" value="MIP"/>
    <property type="match status" value="1"/>
</dbReference>
<dbReference type="GO" id="GO:0015250">
    <property type="term" value="F:water channel activity"/>
    <property type="evidence" value="ECO:0007669"/>
    <property type="project" value="TreeGrafter"/>
</dbReference>
<dbReference type="PANTHER" id="PTHR19139">
    <property type="entry name" value="AQUAPORIN TRANSPORTER"/>
    <property type="match status" value="1"/>
</dbReference>
<evidence type="ECO:0000256" key="2">
    <source>
        <dbReference type="ARBA" id="ARBA00006175"/>
    </source>
</evidence>
<dbReference type="PRINTS" id="PR00783">
    <property type="entry name" value="MINTRINSICP"/>
</dbReference>
<dbReference type="AlphaFoldDB" id="A0A448Z186"/>
<dbReference type="Gene3D" id="1.20.1080.10">
    <property type="entry name" value="Glycerol uptake facilitator protein"/>
    <property type="match status" value="1"/>
</dbReference>
<accession>A0A448Z186</accession>
<feature type="transmembrane region" description="Helical" evidence="9">
    <location>
        <begin position="192"/>
        <end position="210"/>
    </location>
</feature>
<name>A0A448Z186_9STRA</name>
<keyword evidence="4" id="KW-1003">Cell membrane</keyword>
<keyword evidence="5 8" id="KW-0812">Transmembrane</keyword>
<dbReference type="InterPro" id="IPR023271">
    <property type="entry name" value="Aquaporin-like"/>
</dbReference>
<dbReference type="Pfam" id="PF00230">
    <property type="entry name" value="MIP"/>
    <property type="match status" value="1"/>
</dbReference>
<reference evidence="10 11" key="1">
    <citation type="submission" date="2019-01" db="EMBL/GenBank/DDBJ databases">
        <authorList>
            <person name="Ferrante I. M."/>
        </authorList>
    </citation>
    <scope>NUCLEOTIDE SEQUENCE [LARGE SCALE GENOMIC DNA]</scope>
    <source>
        <strain evidence="10 11">B856</strain>
    </source>
</reference>
<dbReference type="PROSITE" id="PS00221">
    <property type="entry name" value="MIP"/>
    <property type="match status" value="1"/>
</dbReference>
<evidence type="ECO:0000256" key="6">
    <source>
        <dbReference type="ARBA" id="ARBA00022989"/>
    </source>
</evidence>
<evidence type="ECO:0000256" key="4">
    <source>
        <dbReference type="ARBA" id="ARBA00022475"/>
    </source>
</evidence>
<feature type="transmembrane region" description="Helical" evidence="9">
    <location>
        <begin position="240"/>
        <end position="260"/>
    </location>
</feature>
<evidence type="ECO:0000313" key="10">
    <source>
        <dbReference type="EMBL" id="VEU35719.1"/>
    </source>
</evidence>
<evidence type="ECO:0000256" key="9">
    <source>
        <dbReference type="SAM" id="Phobius"/>
    </source>
</evidence>
<dbReference type="InterPro" id="IPR000425">
    <property type="entry name" value="MIP"/>
</dbReference>
<comment type="similarity">
    <text evidence="2 8">Belongs to the MIP/aquaporin (TC 1.A.8) family.</text>
</comment>
<dbReference type="InterPro" id="IPR022357">
    <property type="entry name" value="MIP_CS"/>
</dbReference>
<evidence type="ECO:0000256" key="1">
    <source>
        <dbReference type="ARBA" id="ARBA00004651"/>
    </source>
</evidence>
<keyword evidence="3 8" id="KW-0813">Transport</keyword>
<sequence length="282" mass="29807">MAKDWNFRQIAAEFLATTLFVWCGTGAAVSSNRWSEAGTNDPAALITIAIGFGFAISVLAYGIGHISGGHINPAVTLAFVALGEQSIVSGLLYMIAQFAGAFMGSLILWGCTFSLTDICKTVDSMVTGVCRNSVSPDGSYGPPFGLGLNSVGPRVNTGAAFLLEIVGTYLLVITVMNSAVHKKSGAGNAAPIAIGWSVMLAHIVLIPYTGCGINPARSFGPMMVDSIGGLAGKVWVRGWWVYYTAPFVGSLLAAFTYKFIFEEPEEKAEEPETKKDEENVDA</sequence>
<comment type="subcellular location">
    <subcellularLocation>
        <location evidence="1">Cell membrane</location>
        <topology evidence="1">Multi-pass membrane protein</topology>
    </subcellularLocation>
</comment>
<dbReference type="Proteomes" id="UP000291116">
    <property type="component" value="Unassembled WGS sequence"/>
</dbReference>
<keyword evidence="6 9" id="KW-1133">Transmembrane helix</keyword>
<feature type="transmembrane region" description="Helical" evidence="9">
    <location>
        <begin position="159"/>
        <end position="180"/>
    </location>
</feature>
<keyword evidence="7 9" id="KW-0472">Membrane</keyword>
<evidence type="ECO:0000256" key="7">
    <source>
        <dbReference type="ARBA" id="ARBA00023136"/>
    </source>
</evidence>
<feature type="transmembrane region" description="Helical" evidence="9">
    <location>
        <begin position="43"/>
        <end position="63"/>
    </location>
</feature>
<dbReference type="PANTHER" id="PTHR19139:SF199">
    <property type="entry name" value="MIP17260P"/>
    <property type="match status" value="1"/>
</dbReference>
<evidence type="ECO:0000313" key="11">
    <source>
        <dbReference type="Proteomes" id="UP000291116"/>
    </source>
</evidence>
<dbReference type="OrthoDB" id="3222at2759"/>
<evidence type="ECO:0000256" key="8">
    <source>
        <dbReference type="RuleBase" id="RU000477"/>
    </source>
</evidence>
<dbReference type="SUPFAM" id="SSF81338">
    <property type="entry name" value="Aquaporin-like"/>
    <property type="match status" value="1"/>
</dbReference>
<proteinExistence type="inferred from homology"/>
<evidence type="ECO:0000256" key="5">
    <source>
        <dbReference type="ARBA" id="ARBA00022692"/>
    </source>
</evidence>
<keyword evidence="11" id="KW-1185">Reference proteome</keyword>
<dbReference type="InterPro" id="IPR034294">
    <property type="entry name" value="Aquaporin_transptr"/>
</dbReference>
<evidence type="ECO:0008006" key="12">
    <source>
        <dbReference type="Google" id="ProtNLM"/>
    </source>
</evidence>